<feature type="domain" description="GFO/IDH/MocA-like oxidoreductase" evidence="2">
    <location>
        <begin position="124"/>
        <end position="244"/>
    </location>
</feature>
<dbReference type="Gene3D" id="3.30.360.10">
    <property type="entry name" value="Dihydrodipicolinate Reductase, domain 2"/>
    <property type="match status" value="1"/>
</dbReference>
<dbReference type="STRING" id="1123069.ruthe_02173"/>
<dbReference type="InterPro" id="IPR036291">
    <property type="entry name" value="NAD(P)-bd_dom_sf"/>
</dbReference>
<dbReference type="AlphaFoldDB" id="S9QXX0"/>
<dbReference type="Pfam" id="PF01408">
    <property type="entry name" value="GFO_IDH_MocA"/>
    <property type="match status" value="1"/>
</dbReference>
<accession>S9QXX0</accession>
<evidence type="ECO:0000313" key="3">
    <source>
        <dbReference type="EMBL" id="EPX84493.1"/>
    </source>
</evidence>
<dbReference type="Pfam" id="PF22725">
    <property type="entry name" value="GFO_IDH_MocA_C3"/>
    <property type="match status" value="1"/>
</dbReference>
<keyword evidence="4" id="KW-1185">Reference proteome</keyword>
<evidence type="ECO:0000259" key="2">
    <source>
        <dbReference type="Pfam" id="PF22725"/>
    </source>
</evidence>
<protein>
    <submittedName>
        <fullName evidence="3">Putative dehydrogenase/related protein</fullName>
    </submittedName>
</protein>
<dbReference type="Gene3D" id="3.40.50.720">
    <property type="entry name" value="NAD(P)-binding Rossmann-like Domain"/>
    <property type="match status" value="1"/>
</dbReference>
<proteinExistence type="predicted"/>
<evidence type="ECO:0000259" key="1">
    <source>
        <dbReference type="Pfam" id="PF01408"/>
    </source>
</evidence>
<gene>
    <name evidence="3" type="ORF">ruthe_02173</name>
</gene>
<dbReference type="Proteomes" id="UP000015346">
    <property type="component" value="Unassembled WGS sequence"/>
</dbReference>
<dbReference type="SUPFAM" id="SSF55347">
    <property type="entry name" value="Glyceraldehyde-3-phosphate dehydrogenase-like, C-terminal domain"/>
    <property type="match status" value="1"/>
</dbReference>
<organism evidence="3 4">
    <name type="scientific">Rubellimicrobium thermophilum DSM 16684</name>
    <dbReference type="NCBI Taxonomy" id="1123069"/>
    <lineage>
        <taxon>Bacteria</taxon>
        <taxon>Pseudomonadati</taxon>
        <taxon>Pseudomonadota</taxon>
        <taxon>Alphaproteobacteria</taxon>
        <taxon>Rhodobacterales</taxon>
        <taxon>Roseobacteraceae</taxon>
        <taxon>Rubellimicrobium</taxon>
    </lineage>
</organism>
<dbReference type="GO" id="GO:0000166">
    <property type="term" value="F:nucleotide binding"/>
    <property type="evidence" value="ECO:0007669"/>
    <property type="project" value="InterPro"/>
</dbReference>
<name>S9QXX0_9RHOB</name>
<reference evidence="3 4" key="1">
    <citation type="journal article" date="2013" name="Stand. Genomic Sci.">
        <title>Genome sequence of the reddish-pigmented Rubellimicrobium thermophilum type strain (DSM 16684(T)), a member of the Roseobacter clade.</title>
        <authorList>
            <person name="Fiebig A."/>
            <person name="Riedel T."/>
            <person name="Gronow S."/>
            <person name="Petersen J."/>
            <person name="Klenk H.P."/>
            <person name="Goker M."/>
        </authorList>
    </citation>
    <scope>NUCLEOTIDE SEQUENCE [LARGE SCALE GENOMIC DNA]</scope>
    <source>
        <strain evidence="3 4">DSM 16684</strain>
    </source>
</reference>
<dbReference type="RefSeq" id="WP_021098256.1">
    <property type="nucleotide sequence ID" value="NZ_KE557322.1"/>
</dbReference>
<dbReference type="InterPro" id="IPR055170">
    <property type="entry name" value="GFO_IDH_MocA-like_dom"/>
</dbReference>
<feature type="domain" description="Gfo/Idh/MocA-like oxidoreductase N-terminal" evidence="1">
    <location>
        <begin position="2"/>
        <end position="114"/>
    </location>
</feature>
<dbReference type="InterPro" id="IPR050463">
    <property type="entry name" value="Gfo/Idh/MocA_oxidrdct_glycsds"/>
</dbReference>
<dbReference type="HOGENOM" id="CLU_023194_1_2_5"/>
<sequence>MIRFGIIGYGKMGQTRHQAVLRNGTGEVVAIHGFPGDPVPEALAVASPEAILHDPSIDAVHVCTVNAFNKDLTIAALKAGKHVFCEKPPAFNAAEMREVRAVEARAGRVLMYGFNHRHHGAAVRMKEIVEGGEFGRVLWMRGRYGKSVDENYLSTWRADPVLAGGGILIDQGIHMLDLFLHLGGDFDEVQAMVSHLYWNTPGIEDNVFAQFRNSRTGCVASLHSTMIQWRHLFALEVFMERGYMVLNGLKTGSGTYGAEQLVVARNRSVAPAATWEQESSQTWDADESWDREALAFAGWIRTGRPGPAAGDSLGALRVMELIDRIYATERHTAPRLYKRLNAEADQLEGV</sequence>
<evidence type="ECO:0000313" key="4">
    <source>
        <dbReference type="Proteomes" id="UP000015346"/>
    </source>
</evidence>
<dbReference type="SUPFAM" id="SSF51735">
    <property type="entry name" value="NAD(P)-binding Rossmann-fold domains"/>
    <property type="match status" value="1"/>
</dbReference>
<dbReference type="EMBL" id="AOLV01000024">
    <property type="protein sequence ID" value="EPX84493.1"/>
    <property type="molecule type" value="Genomic_DNA"/>
</dbReference>
<dbReference type="PANTHER" id="PTHR43818">
    <property type="entry name" value="BCDNA.GH03377"/>
    <property type="match status" value="1"/>
</dbReference>
<comment type="caution">
    <text evidence="3">The sequence shown here is derived from an EMBL/GenBank/DDBJ whole genome shotgun (WGS) entry which is preliminary data.</text>
</comment>
<dbReference type="PANTHER" id="PTHR43818:SF5">
    <property type="entry name" value="OXIDOREDUCTASE FAMILY PROTEIN"/>
    <property type="match status" value="1"/>
</dbReference>
<dbReference type="InterPro" id="IPR000683">
    <property type="entry name" value="Gfo/Idh/MocA-like_OxRdtase_N"/>
</dbReference>